<reference evidence="2 4" key="1">
    <citation type="submission" date="2016-10" db="EMBL/GenBank/DDBJ databases">
        <authorList>
            <person name="Varghese N."/>
            <person name="Submissions S."/>
        </authorList>
    </citation>
    <scope>NUCLEOTIDE SEQUENCE [LARGE SCALE GENOMIC DNA]</scope>
    <source>
        <strain evidence="2 4">CGMCC 1.7012</strain>
    </source>
</reference>
<protein>
    <submittedName>
        <fullName evidence="1 2">Bacteriocin</fullName>
    </submittedName>
</protein>
<dbReference type="InterPro" id="IPR010133">
    <property type="entry name" value="Bacteriocin_signal_seq"/>
</dbReference>
<accession>A0AA94H3A5</accession>
<dbReference type="Proteomes" id="UP000182314">
    <property type="component" value="Unassembled WGS sequence"/>
</dbReference>
<dbReference type="EMBL" id="CP014007">
    <property type="protein sequence ID" value="ANI82982.1"/>
    <property type="molecule type" value="Genomic_DNA"/>
</dbReference>
<reference evidence="1 3" key="2">
    <citation type="submission" date="2021-03" db="EMBL/GenBank/DDBJ databases">
        <authorList>
            <person name="Li Y."/>
            <person name="Li S."/>
            <person name="Chen M."/>
            <person name="Peng G."/>
            <person name="Tan Z."/>
            <person name="An Q."/>
        </authorList>
    </citation>
    <scope>NUCLEOTIDE SEQUENCE [LARGE SCALE GENOMIC DNA]</scope>
    <source>
        <strain evidence="1 3">Ola 51</strain>
    </source>
</reference>
<evidence type="ECO:0000313" key="2">
    <source>
        <dbReference type="EMBL" id="SFC13696.1"/>
    </source>
</evidence>
<dbReference type="EMBL" id="FOKO01000002">
    <property type="protein sequence ID" value="SFC13696.1"/>
    <property type="molecule type" value="Genomic_DNA"/>
</dbReference>
<dbReference type="Proteomes" id="UP000078227">
    <property type="component" value="Chromosome"/>
</dbReference>
<dbReference type="NCBIfam" id="TIGR01847">
    <property type="entry name" value="bacteriocin_sig"/>
    <property type="match status" value="1"/>
</dbReference>
<dbReference type="AlphaFoldDB" id="A0AA94H3A5"/>
<name>A0AA94H3A5_9ENTR</name>
<sequence length="63" mass="6781">MKELNKNEMQAVSGAGLFDFIFDTVSDVFQPITNAVAKGLGDMIAKGVSIIGNLINKDFFGKN</sequence>
<dbReference type="KEGG" id="kor:AWR26_12735"/>
<evidence type="ECO:0000313" key="1">
    <source>
        <dbReference type="EMBL" id="ANI82982.1"/>
    </source>
</evidence>
<evidence type="ECO:0000313" key="3">
    <source>
        <dbReference type="Proteomes" id="UP000078227"/>
    </source>
</evidence>
<evidence type="ECO:0000313" key="4">
    <source>
        <dbReference type="Proteomes" id="UP000182314"/>
    </source>
</evidence>
<keyword evidence="3" id="KW-1185">Reference proteome</keyword>
<dbReference type="RefSeq" id="WP_064566362.1">
    <property type="nucleotide sequence ID" value="NZ_CP014007.2"/>
</dbReference>
<organism evidence="2 4">
    <name type="scientific">Kosakonia oryzae</name>
    <dbReference type="NCBI Taxonomy" id="497725"/>
    <lineage>
        <taxon>Bacteria</taxon>
        <taxon>Pseudomonadati</taxon>
        <taxon>Pseudomonadota</taxon>
        <taxon>Gammaproteobacteria</taxon>
        <taxon>Enterobacterales</taxon>
        <taxon>Enterobacteriaceae</taxon>
        <taxon>Kosakonia</taxon>
    </lineage>
</organism>
<proteinExistence type="predicted"/>
<gene>
    <name evidence="1" type="ORF">AWR26_12735</name>
    <name evidence="2" type="ORF">SAMN05216286_1716</name>
</gene>